<dbReference type="GO" id="GO:0005829">
    <property type="term" value="C:cytosol"/>
    <property type="evidence" value="ECO:0007669"/>
    <property type="project" value="TreeGrafter"/>
</dbReference>
<dbReference type="InterPro" id="IPR013961">
    <property type="entry name" value="RAI1"/>
</dbReference>
<dbReference type="GO" id="GO:0000956">
    <property type="term" value="P:nuclear-transcribed mRNA catabolic process"/>
    <property type="evidence" value="ECO:0007669"/>
    <property type="project" value="TreeGrafter"/>
</dbReference>
<comment type="catalytic activity">
    <reaction evidence="6">
        <text>a 5'-end NAD(+)-phospho-ribonucleoside in mRNA + H2O = a 5'-end phospho-ribonucleoside in mRNA + NAD(+) + H(+)</text>
        <dbReference type="Rhea" id="RHEA:60880"/>
        <dbReference type="Rhea" id="RHEA-COMP:15692"/>
        <dbReference type="Rhea" id="RHEA-COMP:15698"/>
        <dbReference type="ChEBI" id="CHEBI:15377"/>
        <dbReference type="ChEBI" id="CHEBI:15378"/>
        <dbReference type="ChEBI" id="CHEBI:57540"/>
        <dbReference type="ChEBI" id="CHEBI:138282"/>
        <dbReference type="ChEBI" id="CHEBI:144029"/>
    </reaction>
    <physiologicalReaction direction="left-to-right" evidence="6">
        <dbReference type="Rhea" id="RHEA:60881"/>
    </physiologicalReaction>
</comment>
<evidence type="ECO:0000259" key="8">
    <source>
        <dbReference type="Pfam" id="PF08652"/>
    </source>
</evidence>
<feature type="region of interest" description="Disordered" evidence="7">
    <location>
        <begin position="1"/>
        <end position="68"/>
    </location>
</feature>
<evidence type="ECO:0000313" key="9">
    <source>
        <dbReference type="EMBL" id="KAF5342666.1"/>
    </source>
</evidence>
<feature type="compositionally biased region" description="Pro residues" evidence="7">
    <location>
        <begin position="1018"/>
        <end position="1037"/>
    </location>
</feature>
<feature type="region of interest" description="Disordered" evidence="7">
    <location>
        <begin position="962"/>
        <end position="1060"/>
    </location>
</feature>
<evidence type="ECO:0000256" key="2">
    <source>
        <dbReference type="ARBA" id="ARBA00006562"/>
    </source>
</evidence>
<feature type="compositionally biased region" description="Polar residues" evidence="7">
    <location>
        <begin position="708"/>
        <end position="724"/>
    </location>
</feature>
<feature type="compositionally biased region" description="Polar residues" evidence="7">
    <location>
        <begin position="1005"/>
        <end position="1015"/>
    </location>
</feature>
<dbReference type="AlphaFoldDB" id="A0A8H5CIZ7"/>
<comment type="similarity">
    <text evidence="2">Belongs to the DXO/Dom3Z family.</text>
</comment>
<organism evidence="9 10">
    <name type="scientific">Ephemerocybe angulata</name>
    <dbReference type="NCBI Taxonomy" id="980116"/>
    <lineage>
        <taxon>Eukaryota</taxon>
        <taxon>Fungi</taxon>
        <taxon>Dikarya</taxon>
        <taxon>Basidiomycota</taxon>
        <taxon>Agaricomycotina</taxon>
        <taxon>Agaricomycetes</taxon>
        <taxon>Agaricomycetidae</taxon>
        <taxon>Agaricales</taxon>
        <taxon>Agaricineae</taxon>
        <taxon>Psathyrellaceae</taxon>
        <taxon>Ephemerocybe</taxon>
    </lineage>
</organism>
<dbReference type="GO" id="GO:0110155">
    <property type="term" value="P:NAD-cap decapping"/>
    <property type="evidence" value="ECO:0007669"/>
    <property type="project" value="TreeGrafter"/>
</dbReference>
<evidence type="ECO:0000256" key="7">
    <source>
        <dbReference type="SAM" id="MobiDB-lite"/>
    </source>
</evidence>
<dbReference type="PANTHER" id="PTHR12395">
    <property type="entry name" value="DOM-3 RELATED"/>
    <property type="match status" value="1"/>
</dbReference>
<comment type="catalytic activity">
    <reaction evidence="4">
        <text>a 5'-end (N(7)-methyl 5'-triphosphoguanosine)-ribonucleoside-ribonucleotide in mRNA + H2O = a (N(7)-methyl 5'-triphosphoguanosine)-nucleoside + a 5'-end phospho-ribonucleoside in mRNA + H(+)</text>
        <dbReference type="Rhea" id="RHEA:66928"/>
        <dbReference type="Rhea" id="RHEA-COMP:15692"/>
        <dbReference type="Rhea" id="RHEA-COMP:17313"/>
        <dbReference type="ChEBI" id="CHEBI:15377"/>
        <dbReference type="ChEBI" id="CHEBI:15378"/>
        <dbReference type="ChEBI" id="CHEBI:138282"/>
        <dbReference type="ChEBI" id="CHEBI:172876"/>
        <dbReference type="ChEBI" id="CHEBI:172877"/>
    </reaction>
    <physiologicalReaction direction="left-to-right" evidence="4">
        <dbReference type="Rhea" id="RHEA:66929"/>
    </physiologicalReaction>
</comment>
<comment type="catalytic activity">
    <reaction evidence="5">
        <text>a 5'-end triphospho-ribonucleoside in mRNA + H2O = a 5'-end phospho-ribonucleoside in mRNA + diphosphate + H(+)</text>
        <dbReference type="Rhea" id="RHEA:78683"/>
        <dbReference type="Rhea" id="RHEA-COMP:15692"/>
        <dbReference type="Rhea" id="RHEA-COMP:17164"/>
        <dbReference type="ChEBI" id="CHEBI:15377"/>
        <dbReference type="ChEBI" id="CHEBI:15378"/>
        <dbReference type="ChEBI" id="CHEBI:33019"/>
        <dbReference type="ChEBI" id="CHEBI:138282"/>
        <dbReference type="ChEBI" id="CHEBI:167618"/>
    </reaction>
    <physiologicalReaction direction="left-to-right" evidence="5">
        <dbReference type="Rhea" id="RHEA:78684"/>
    </physiologicalReaction>
</comment>
<sequence length="1173" mass="127862">MPTSKRKLSGTLKDEERAYDHSGEPPADSRPLKTPRHQSPAEDPTTGDGSAPSTSNPRPPPHTLSYPDVKQHNARQTPFQLPTQIASYSHDEHHAQRFDNSAMRYYVDPPLGARLDYGYDRWIRKPDERGRLDGLLNAIREVKKDATKAGAVPDNGVVSWRGIMTKILTAPYEERDGWDLNIMCVNGTLYFEEHLTDRRLQEKNDMAPRQRQQTYYGYAFESYCTSDAPARQQQPGVPSGWGGDVNTNVQWCSVVRTKLGDTRIVIGGEVDCVRGRYTGRTDTFVELKTSMAIRGQNDEARFEKKLLKFYFQSFLLGVPEIVVGFRTPSGVITTTQTFKTIEIPRQVRGKAGAWNPLICLEWGDKFLKTVKDVVQTTADSANASRNVWRATFVPGTGVTVRLLDQTEVDEVVNMEDRIGFLPRSYWSSETLGVLNVLPKQRRHPLRIGDGRYKFMWEMQYGIRRQGQDIPFETSIPAEFAIVTFAISADGRPAGVLKPKPRKKPIRVVAFESRKRNRDPQFSLSAITKPVLNAPLVPQPLLHVVQPPGSNVEHASDSDHSPRVEMATPASSATSPSPPMAYLSHGPPTPQPIPATPSDAQEHDNRQKAVQKFLARAEISMVTRALRARLSYASYKATHNIPHVPLRDLEAQTSQSQAASFTRTIAAKRKAAGLPQFYPTPGTPGPSTAPRAIPRSSYRRPSSAAHGETASSSRSGPNSAPNLYTSILAPPPTKQARTIHNVHDPPVPAPIRPAPSPRPRNVHKSPRVDHRSHAKGRHSDKSLKVTNSPDRRKAKRASAADKGKRRQHVAMEVDADGDVDMKAAAALTSLLFHHRPSIGGTSPRSSVDGSDAGSAYSYSHFAQSSARTTNVIPLPPSSTPPTSSQGELPLRHITPPSSAPVPKQTTPRALPTDKDSEAADLMLFLATSPSPARPSKAKDQVAYHTLSGTTTRPKGRVLFQANSASDQPAGEPSTGGTGLLRPPSTVSRSGEGSLMSSLSGIGSELATNHNAPSSATPGHPHPTSVPAPTPAQLLPPPSLSSSSLAPAAATTPQDVRPTGHSPKPAHIVGQATPIEFNFHEFINASPSPSRSALQGNANKTNHSLRADVGRRLFEEEQMRYAAHTTTPAVNPGAMIYDAQGILRRDQRREEDQKQAMQGLPQQRALGAGIDIAQS</sequence>
<dbReference type="PANTHER" id="PTHR12395:SF9">
    <property type="entry name" value="DECAPPING AND EXORIBONUCLEASE PROTEIN"/>
    <property type="match status" value="1"/>
</dbReference>
<comment type="caution">
    <text evidence="9">The sequence shown here is derived from an EMBL/GenBank/DDBJ whole genome shotgun (WGS) entry which is preliminary data.</text>
</comment>
<dbReference type="Pfam" id="PF08652">
    <property type="entry name" value="RAI1"/>
    <property type="match status" value="1"/>
</dbReference>
<evidence type="ECO:0000256" key="1">
    <source>
        <dbReference type="ARBA" id="ARBA00001968"/>
    </source>
</evidence>
<dbReference type="EMBL" id="JAACJK010000001">
    <property type="protein sequence ID" value="KAF5342666.1"/>
    <property type="molecule type" value="Genomic_DNA"/>
</dbReference>
<feature type="compositionally biased region" description="Low complexity" evidence="7">
    <location>
        <begin position="1038"/>
        <end position="1052"/>
    </location>
</feature>
<accession>A0A8H5CIZ7</accession>
<reference evidence="9 10" key="1">
    <citation type="journal article" date="2020" name="ISME J.">
        <title>Uncovering the hidden diversity of litter-decomposition mechanisms in mushroom-forming fungi.</title>
        <authorList>
            <person name="Floudas D."/>
            <person name="Bentzer J."/>
            <person name="Ahren D."/>
            <person name="Johansson T."/>
            <person name="Persson P."/>
            <person name="Tunlid A."/>
        </authorList>
    </citation>
    <scope>NUCLEOTIDE SEQUENCE [LARGE SCALE GENOMIC DNA]</scope>
    <source>
        <strain evidence="9 10">CBS 175.51</strain>
    </source>
</reference>
<dbReference type="InterPro" id="IPR039039">
    <property type="entry name" value="RAI1-like_fam"/>
</dbReference>
<comment type="cofactor">
    <cofactor evidence="1">
        <name>a divalent metal cation</name>
        <dbReference type="ChEBI" id="CHEBI:60240"/>
    </cofactor>
</comment>
<feature type="region of interest" description="Disordered" evidence="7">
    <location>
        <begin position="866"/>
        <end position="911"/>
    </location>
</feature>
<proteinExistence type="inferred from homology"/>
<evidence type="ECO:0000256" key="5">
    <source>
        <dbReference type="ARBA" id="ARBA00044692"/>
    </source>
</evidence>
<evidence type="ECO:0000313" key="10">
    <source>
        <dbReference type="Proteomes" id="UP000541558"/>
    </source>
</evidence>
<feature type="compositionally biased region" description="Low complexity" evidence="7">
    <location>
        <begin position="565"/>
        <end position="574"/>
    </location>
</feature>
<feature type="region of interest" description="Disordered" evidence="7">
    <location>
        <begin position="671"/>
        <end position="807"/>
    </location>
</feature>
<dbReference type="OrthoDB" id="5853397at2759"/>
<protein>
    <recommendedName>
        <fullName evidence="3">NAD-capped RNA hydrolase RAI1</fullName>
    </recommendedName>
</protein>
<name>A0A8H5CIZ7_9AGAR</name>
<feature type="region of interest" description="Disordered" evidence="7">
    <location>
        <begin position="1144"/>
        <end position="1173"/>
    </location>
</feature>
<feature type="domain" description="RAI1-like" evidence="8">
    <location>
        <begin position="81"/>
        <end position="426"/>
    </location>
</feature>
<dbReference type="GO" id="GO:0005634">
    <property type="term" value="C:nucleus"/>
    <property type="evidence" value="ECO:0007669"/>
    <property type="project" value="TreeGrafter"/>
</dbReference>
<feature type="compositionally biased region" description="Low complexity" evidence="7">
    <location>
        <begin position="684"/>
        <end position="704"/>
    </location>
</feature>
<feature type="compositionally biased region" description="Basic and acidic residues" evidence="7">
    <location>
        <begin position="12"/>
        <end position="23"/>
    </location>
</feature>
<dbReference type="GO" id="GO:0034353">
    <property type="term" value="F:mRNA 5'-diphosphatase activity"/>
    <property type="evidence" value="ECO:0007669"/>
    <property type="project" value="TreeGrafter"/>
</dbReference>
<gene>
    <name evidence="9" type="ORF">D9611_001938</name>
</gene>
<evidence type="ECO:0000256" key="6">
    <source>
        <dbReference type="ARBA" id="ARBA00048124"/>
    </source>
</evidence>
<evidence type="ECO:0000256" key="4">
    <source>
        <dbReference type="ARBA" id="ARBA00044676"/>
    </source>
</evidence>
<evidence type="ECO:0000256" key="3">
    <source>
        <dbReference type="ARBA" id="ARBA00032984"/>
    </source>
</evidence>
<feature type="compositionally biased region" description="Polar residues" evidence="7">
    <location>
        <begin position="47"/>
        <end position="56"/>
    </location>
</feature>
<keyword evidence="10" id="KW-1185">Reference proteome</keyword>
<feature type="compositionally biased region" description="Pro residues" evidence="7">
    <location>
        <begin position="744"/>
        <end position="757"/>
    </location>
</feature>
<dbReference type="Proteomes" id="UP000541558">
    <property type="component" value="Unassembled WGS sequence"/>
</dbReference>
<feature type="compositionally biased region" description="Basic and acidic residues" evidence="7">
    <location>
        <begin position="765"/>
        <end position="782"/>
    </location>
</feature>
<feature type="compositionally biased region" description="Basic and acidic residues" evidence="7">
    <location>
        <begin position="553"/>
        <end position="562"/>
    </location>
</feature>
<feature type="compositionally biased region" description="Low complexity" evidence="7">
    <location>
        <begin position="986"/>
        <end position="1004"/>
    </location>
</feature>
<feature type="region of interest" description="Disordered" evidence="7">
    <location>
        <begin position="542"/>
        <end position="606"/>
    </location>
</feature>